<feature type="transmembrane region" description="Helical" evidence="1">
    <location>
        <begin position="290"/>
        <end position="309"/>
    </location>
</feature>
<evidence type="ECO:0000313" key="2">
    <source>
        <dbReference type="EMBL" id="KAF8378310.1"/>
    </source>
</evidence>
<name>A0A835CZX8_TETSI</name>
<keyword evidence="3" id="KW-1185">Reference proteome</keyword>
<dbReference type="PANTHER" id="PTHR36714:SF1">
    <property type="entry name" value="T23E23.1"/>
    <property type="match status" value="1"/>
</dbReference>
<protein>
    <submittedName>
        <fullName evidence="2">Uncharacterized protein</fullName>
    </submittedName>
</protein>
<dbReference type="EMBL" id="JABCRI010000023">
    <property type="protein sequence ID" value="KAF8378310.1"/>
    <property type="molecule type" value="Genomic_DNA"/>
</dbReference>
<dbReference type="OrthoDB" id="1095660at2759"/>
<proteinExistence type="predicted"/>
<evidence type="ECO:0000313" key="3">
    <source>
        <dbReference type="Proteomes" id="UP000655225"/>
    </source>
</evidence>
<feature type="transmembrane region" description="Helical" evidence="1">
    <location>
        <begin position="382"/>
        <end position="403"/>
    </location>
</feature>
<keyword evidence="1" id="KW-0472">Membrane</keyword>
<accession>A0A835CZX8</accession>
<evidence type="ECO:0000256" key="1">
    <source>
        <dbReference type="SAM" id="Phobius"/>
    </source>
</evidence>
<dbReference type="OMA" id="YIEWSAV"/>
<sequence length="430" mass="48222">MGVVISVLEEKNGFEALSISEFISKGGNAEGGGVSGRIVVSFVQISLDCLGKAKIWACKKCILEKVDVKVVMLHAIRRIGTEMQGIEMENKQHIWKGKLGFVGILKEALKIPCRNTNFIIVTFLTSFPLFCTMILHEIILQQILIEASNTVAPSLHQVLIEASYTVAQTPVDYCTYFSCYKKWTPLDTLGGLIRDVFYGFLKLGLLYLVPLHLLDLFNTIVSVDLASAIYSGEKSSMSLREIIHKLSHKTRLKGPLITSIYALFLSSLTILGLLWFAANYSIASGDIDFGCFYTFFYGMVFVVILAKYLEWSAIWNMGIVISILEERHGVLALESSAYFSRGNRRCGLFLMLFFFVWTFGLRLSCLFVGWHERGSGGLVTSAHVSLLCVGNVMKWVVCMVYYYDCKKRILEKKVDVELGGEVEAVKRDMT</sequence>
<keyword evidence="1" id="KW-1133">Transmembrane helix</keyword>
<dbReference type="Proteomes" id="UP000655225">
    <property type="component" value="Unassembled WGS sequence"/>
</dbReference>
<reference evidence="2 3" key="1">
    <citation type="submission" date="2020-04" db="EMBL/GenBank/DDBJ databases">
        <title>Plant Genome Project.</title>
        <authorList>
            <person name="Zhang R.-G."/>
        </authorList>
    </citation>
    <scope>NUCLEOTIDE SEQUENCE [LARGE SCALE GENOMIC DNA]</scope>
    <source>
        <strain evidence="2">YNK0</strain>
        <tissue evidence="2">Leaf</tissue>
    </source>
</reference>
<organism evidence="2 3">
    <name type="scientific">Tetracentron sinense</name>
    <name type="common">Spur-leaf</name>
    <dbReference type="NCBI Taxonomy" id="13715"/>
    <lineage>
        <taxon>Eukaryota</taxon>
        <taxon>Viridiplantae</taxon>
        <taxon>Streptophyta</taxon>
        <taxon>Embryophyta</taxon>
        <taxon>Tracheophyta</taxon>
        <taxon>Spermatophyta</taxon>
        <taxon>Magnoliopsida</taxon>
        <taxon>Trochodendrales</taxon>
        <taxon>Trochodendraceae</taxon>
        <taxon>Tetracentron</taxon>
    </lineage>
</organism>
<feature type="transmembrane region" description="Helical" evidence="1">
    <location>
        <begin position="252"/>
        <end position="278"/>
    </location>
</feature>
<keyword evidence="1" id="KW-0812">Transmembrane</keyword>
<dbReference type="PANTHER" id="PTHR36714">
    <property type="entry name" value="T23E23.1"/>
    <property type="match status" value="1"/>
</dbReference>
<comment type="caution">
    <text evidence="2">The sequence shown here is derived from an EMBL/GenBank/DDBJ whole genome shotgun (WGS) entry which is preliminary data.</text>
</comment>
<feature type="transmembrane region" description="Helical" evidence="1">
    <location>
        <begin position="118"/>
        <end position="139"/>
    </location>
</feature>
<feature type="transmembrane region" description="Helical" evidence="1">
    <location>
        <begin position="348"/>
        <end position="370"/>
    </location>
</feature>
<gene>
    <name evidence="2" type="ORF">HHK36_029649</name>
</gene>
<dbReference type="AlphaFoldDB" id="A0A835CZX8"/>